<dbReference type="Proteomes" id="UP001202328">
    <property type="component" value="Unassembled WGS sequence"/>
</dbReference>
<comment type="caution">
    <text evidence="1">The sequence shown here is derived from an EMBL/GenBank/DDBJ whole genome shotgun (WGS) entry which is preliminary data.</text>
</comment>
<organism evidence="1 2">
    <name type="scientific">Papaver atlanticum</name>
    <dbReference type="NCBI Taxonomy" id="357466"/>
    <lineage>
        <taxon>Eukaryota</taxon>
        <taxon>Viridiplantae</taxon>
        <taxon>Streptophyta</taxon>
        <taxon>Embryophyta</taxon>
        <taxon>Tracheophyta</taxon>
        <taxon>Spermatophyta</taxon>
        <taxon>Magnoliopsida</taxon>
        <taxon>Ranunculales</taxon>
        <taxon>Papaveraceae</taxon>
        <taxon>Papaveroideae</taxon>
        <taxon>Papaver</taxon>
    </lineage>
</organism>
<feature type="non-terminal residue" evidence="1">
    <location>
        <position position="73"/>
    </location>
</feature>
<sequence>MSNQFVIVDTNTWNSTHVGTALVAAAHLSMVLEAASSVMCASDVPVETLMHFIAKVPRQFTDYGGSLREKVKE</sequence>
<dbReference type="EMBL" id="JAJJMB010010911">
    <property type="protein sequence ID" value="KAI3905825.1"/>
    <property type="molecule type" value="Genomic_DNA"/>
</dbReference>
<keyword evidence="2" id="KW-1185">Reference proteome</keyword>
<gene>
    <name evidence="1" type="ORF">MKW98_006459</name>
</gene>
<evidence type="ECO:0000313" key="2">
    <source>
        <dbReference type="Proteomes" id="UP001202328"/>
    </source>
</evidence>
<accession>A0AAD4SH18</accession>
<evidence type="ECO:0000313" key="1">
    <source>
        <dbReference type="EMBL" id="KAI3905825.1"/>
    </source>
</evidence>
<reference evidence="1" key="1">
    <citation type="submission" date="2022-04" db="EMBL/GenBank/DDBJ databases">
        <title>A functionally conserved STORR gene fusion in Papaver species that diverged 16.8 million years ago.</title>
        <authorList>
            <person name="Catania T."/>
        </authorList>
    </citation>
    <scope>NUCLEOTIDE SEQUENCE</scope>
    <source>
        <strain evidence="1">S-188037</strain>
    </source>
</reference>
<name>A0AAD4SH18_9MAGN</name>
<protein>
    <submittedName>
        <fullName evidence="1">Uncharacterized protein</fullName>
    </submittedName>
</protein>
<proteinExistence type="predicted"/>
<dbReference type="AlphaFoldDB" id="A0AAD4SH18"/>